<feature type="domain" description="HTH merR-type" evidence="3">
    <location>
        <begin position="30"/>
        <end position="98"/>
    </location>
</feature>
<protein>
    <submittedName>
        <fullName evidence="4">Transcriptional regulator</fullName>
    </submittedName>
</protein>
<feature type="transmembrane region" description="Helical" evidence="2">
    <location>
        <begin position="164"/>
        <end position="187"/>
    </location>
</feature>
<dbReference type="SUPFAM" id="SSF46955">
    <property type="entry name" value="Putative DNA-binding domain"/>
    <property type="match status" value="1"/>
</dbReference>
<evidence type="ECO:0000256" key="2">
    <source>
        <dbReference type="SAM" id="Phobius"/>
    </source>
</evidence>
<dbReference type="PANTHER" id="PTHR30204">
    <property type="entry name" value="REDOX-CYCLING DRUG-SENSING TRANSCRIPTIONAL ACTIVATOR SOXR"/>
    <property type="match status" value="1"/>
</dbReference>
<evidence type="ECO:0000259" key="3">
    <source>
        <dbReference type="PROSITE" id="PS50937"/>
    </source>
</evidence>
<evidence type="ECO:0000256" key="1">
    <source>
        <dbReference type="ARBA" id="ARBA00023125"/>
    </source>
</evidence>
<keyword evidence="1" id="KW-0238">DNA-binding</keyword>
<dbReference type="InterPro" id="IPR009061">
    <property type="entry name" value="DNA-bd_dom_put_sf"/>
</dbReference>
<keyword evidence="2" id="KW-1133">Transmembrane helix</keyword>
<comment type="caution">
    <text evidence="4">The sequence shown here is derived from an EMBL/GenBank/DDBJ whole genome shotgun (WGS) entry which is preliminary data.</text>
</comment>
<dbReference type="GO" id="GO:0003677">
    <property type="term" value="F:DNA binding"/>
    <property type="evidence" value="ECO:0007669"/>
    <property type="project" value="UniProtKB-KW"/>
</dbReference>
<organism evidence="4 5">
    <name type="scientific">Ligilactobacillus murinus DSM 20452 = NBRC 14221</name>
    <dbReference type="NCBI Taxonomy" id="1423772"/>
    <lineage>
        <taxon>Bacteria</taxon>
        <taxon>Bacillati</taxon>
        <taxon>Bacillota</taxon>
        <taxon>Bacilli</taxon>
        <taxon>Lactobacillales</taxon>
        <taxon>Lactobacillaceae</taxon>
        <taxon>Ligilactobacillus</taxon>
    </lineage>
</organism>
<dbReference type="PROSITE" id="PS50937">
    <property type="entry name" value="HTH_MERR_2"/>
    <property type="match status" value="1"/>
</dbReference>
<sequence length="268" mass="31150">MIFLVHTLFFLLANDVTLSFIVKIERGQKMYSSGQLAKQCHVTLRTVQYYERQGLLVANRTEADRRLYAKDQVTRLEMILTYKELGFTLKDIKGLLDTPENYKILQLLVAQHQEQNAKELERAKKRAVKLDYLAKQLEKFQVFPGNFTKGIEFEMEKTKKLHQLHWQMIGIGLVIDVILWGSIIYVFLNHGSWWLVAGALVISVVIATVLVYYVWQHTAYICPNCQHQFRPGLKAYFWSAHTPSTRKLVCPNCSQKNFCIEVYADKQA</sequence>
<dbReference type="Pfam" id="PF13411">
    <property type="entry name" value="MerR_1"/>
    <property type="match status" value="1"/>
</dbReference>
<accession>A0A0R2BA07</accession>
<dbReference type="SMART" id="SM00422">
    <property type="entry name" value="HTH_MERR"/>
    <property type="match status" value="1"/>
</dbReference>
<dbReference type="PRINTS" id="PR00040">
    <property type="entry name" value="HTHMERR"/>
</dbReference>
<dbReference type="CDD" id="cd01106">
    <property type="entry name" value="HTH_TipAL-Mta"/>
    <property type="match status" value="1"/>
</dbReference>
<evidence type="ECO:0000313" key="5">
    <source>
        <dbReference type="Proteomes" id="UP000051612"/>
    </source>
</evidence>
<dbReference type="InterPro" id="IPR047057">
    <property type="entry name" value="MerR_fam"/>
</dbReference>
<dbReference type="Gene3D" id="1.10.1660.10">
    <property type="match status" value="1"/>
</dbReference>
<dbReference type="AlphaFoldDB" id="A0A0R2BA07"/>
<feature type="transmembrane region" description="Helical" evidence="2">
    <location>
        <begin position="194"/>
        <end position="215"/>
    </location>
</feature>
<dbReference type="GO" id="GO:0003700">
    <property type="term" value="F:DNA-binding transcription factor activity"/>
    <property type="evidence" value="ECO:0007669"/>
    <property type="project" value="InterPro"/>
</dbReference>
<reference evidence="4 5" key="1">
    <citation type="journal article" date="2015" name="Genome Announc.">
        <title>Expanding the biotechnology potential of lactobacilli through comparative genomics of 213 strains and associated genera.</title>
        <authorList>
            <person name="Sun Z."/>
            <person name="Harris H.M."/>
            <person name="McCann A."/>
            <person name="Guo C."/>
            <person name="Argimon S."/>
            <person name="Zhang W."/>
            <person name="Yang X."/>
            <person name="Jeffery I.B."/>
            <person name="Cooney J.C."/>
            <person name="Kagawa T.F."/>
            <person name="Liu W."/>
            <person name="Song Y."/>
            <person name="Salvetti E."/>
            <person name="Wrobel A."/>
            <person name="Rasinkangas P."/>
            <person name="Parkhill J."/>
            <person name="Rea M.C."/>
            <person name="O'Sullivan O."/>
            <person name="Ritari J."/>
            <person name="Douillard F.P."/>
            <person name="Paul Ross R."/>
            <person name="Yang R."/>
            <person name="Briner A.E."/>
            <person name="Felis G.E."/>
            <person name="de Vos W.M."/>
            <person name="Barrangou R."/>
            <person name="Klaenhammer T.R."/>
            <person name="Caufield P.W."/>
            <person name="Cui Y."/>
            <person name="Zhang H."/>
            <person name="O'Toole P.W."/>
        </authorList>
    </citation>
    <scope>NUCLEOTIDE SEQUENCE [LARGE SCALE GENOMIC DNA]</scope>
    <source>
        <strain evidence="4 5">DSM 20452</strain>
    </source>
</reference>
<dbReference type="PANTHER" id="PTHR30204:SF96">
    <property type="entry name" value="CHROMOSOME-ANCHORING PROTEIN RACA"/>
    <property type="match status" value="1"/>
</dbReference>
<evidence type="ECO:0000313" key="4">
    <source>
        <dbReference type="EMBL" id="KRM75991.1"/>
    </source>
</evidence>
<keyword evidence="2" id="KW-0472">Membrane</keyword>
<name>A0A0R2BA07_9LACO</name>
<dbReference type="InterPro" id="IPR000551">
    <property type="entry name" value="MerR-type_HTH_dom"/>
</dbReference>
<dbReference type="PATRIC" id="fig|1423772.3.peg.2136"/>
<gene>
    <name evidence="4" type="ORF">FC48_GL001999</name>
</gene>
<proteinExistence type="predicted"/>
<dbReference type="Proteomes" id="UP000051612">
    <property type="component" value="Unassembled WGS sequence"/>
</dbReference>
<keyword evidence="2" id="KW-0812">Transmembrane</keyword>
<dbReference type="EMBL" id="AYYN01000052">
    <property type="protein sequence ID" value="KRM75991.1"/>
    <property type="molecule type" value="Genomic_DNA"/>
</dbReference>